<feature type="binding site" evidence="16">
    <location>
        <position position="176"/>
    </location>
    <ligand>
        <name>Fe cation</name>
        <dbReference type="ChEBI" id="CHEBI:24875"/>
        <label>1</label>
    </ligand>
</feature>
<dbReference type="AlphaFoldDB" id="A0ABD2ZQK5"/>
<dbReference type="Proteomes" id="UP001630127">
    <property type="component" value="Unassembled WGS sequence"/>
</dbReference>
<dbReference type="PIRSF" id="PIRSF000346">
    <property type="entry name" value="Dlt9_acylACP_des"/>
    <property type="match status" value="1"/>
</dbReference>
<keyword evidence="7" id="KW-0934">Plastid</keyword>
<dbReference type="SUPFAM" id="SSF47240">
    <property type="entry name" value="Ferritin-like"/>
    <property type="match status" value="1"/>
</dbReference>
<dbReference type="InterPro" id="IPR009078">
    <property type="entry name" value="Ferritin-like_SF"/>
</dbReference>
<feature type="binding site" evidence="16">
    <location>
        <position position="179"/>
    </location>
    <ligand>
        <name>Fe cation</name>
        <dbReference type="ChEBI" id="CHEBI:24875"/>
        <label>1</label>
    </ligand>
</feature>
<dbReference type="InterPro" id="IPR012348">
    <property type="entry name" value="RNR-like"/>
</dbReference>
<evidence type="ECO:0000256" key="6">
    <source>
        <dbReference type="ARBA" id="ARBA00022528"/>
    </source>
</evidence>
<gene>
    <name evidence="18" type="ORF">ACH5RR_018591</name>
</gene>
<feature type="binding site" evidence="16">
    <location>
        <position position="262"/>
    </location>
    <ligand>
        <name>Fe cation</name>
        <dbReference type="ChEBI" id="CHEBI:24875"/>
        <label>2</label>
    </ligand>
</feature>
<keyword evidence="10" id="KW-0809">Transit peptide</keyword>
<keyword evidence="19" id="KW-1185">Reference proteome</keyword>
<dbReference type="EMBL" id="JBJUIK010000008">
    <property type="protein sequence ID" value="KAL3520442.1"/>
    <property type="molecule type" value="Genomic_DNA"/>
</dbReference>
<comment type="function">
    <text evidence="17">Introduction of a cis double bond between carbons of the acyl chain.</text>
</comment>
<evidence type="ECO:0000313" key="18">
    <source>
        <dbReference type="EMBL" id="KAL3520442.1"/>
    </source>
</evidence>
<keyword evidence="11 17" id="KW-0560">Oxidoreductase</keyword>
<protein>
    <recommendedName>
        <fullName evidence="15 17">Acyl-[acyl-carrier-protein] desaturase</fullName>
        <ecNumber evidence="17">1.14.19.-</ecNumber>
    </recommendedName>
</protein>
<comment type="similarity">
    <text evidence="3 17">Belongs to the fatty acid desaturase type 2 family.</text>
</comment>
<keyword evidence="6 17" id="KW-0150">Chloroplast</keyword>
<evidence type="ECO:0000256" key="14">
    <source>
        <dbReference type="ARBA" id="ARBA00023160"/>
    </source>
</evidence>
<comment type="caution">
    <text evidence="18">The sequence shown here is derived from an EMBL/GenBank/DDBJ whole genome shotgun (WGS) entry which is preliminary data.</text>
</comment>
<comment type="pathway">
    <text evidence="2">Lipid metabolism; fatty acid metabolism.</text>
</comment>
<dbReference type="PROSITE" id="PS00574">
    <property type="entry name" value="FATTY_ACID_DESATUR_2"/>
    <property type="match status" value="1"/>
</dbReference>
<evidence type="ECO:0000256" key="11">
    <source>
        <dbReference type="ARBA" id="ARBA00023002"/>
    </source>
</evidence>
<keyword evidence="14 17" id="KW-0275">Fatty acid biosynthesis</keyword>
<evidence type="ECO:0000256" key="1">
    <source>
        <dbReference type="ARBA" id="ARBA00004229"/>
    </source>
</evidence>
<name>A0ABD2ZQK5_9GENT</name>
<dbReference type="GO" id="GO:0016491">
    <property type="term" value="F:oxidoreductase activity"/>
    <property type="evidence" value="ECO:0007669"/>
    <property type="project" value="UniProtKB-KW"/>
</dbReference>
<comment type="cofactor">
    <cofactor evidence="17">
        <name>Fe(2+)</name>
        <dbReference type="ChEBI" id="CHEBI:29033"/>
    </cofactor>
    <text evidence="17">Binds 2 Fe(2+) ions per subunit.</text>
</comment>
<dbReference type="Gene3D" id="1.10.620.20">
    <property type="entry name" value="Ribonucleotide Reductase, subunit A"/>
    <property type="match status" value="1"/>
</dbReference>
<dbReference type="InterPro" id="IPR005803">
    <property type="entry name" value="FADS-2_CS"/>
</dbReference>
<dbReference type="PANTHER" id="PTHR31155">
    <property type="entry name" value="ACYL- ACYL-CARRIER-PROTEIN DESATURASE-RELATED"/>
    <property type="match status" value="1"/>
</dbReference>
<keyword evidence="13" id="KW-0443">Lipid metabolism</keyword>
<evidence type="ECO:0000256" key="2">
    <source>
        <dbReference type="ARBA" id="ARBA00004872"/>
    </source>
</evidence>
<feature type="binding site" evidence="16">
    <location>
        <position position="229"/>
    </location>
    <ligand>
        <name>Fe cation</name>
        <dbReference type="ChEBI" id="CHEBI:24875"/>
        <label>2</label>
    </ligand>
</feature>
<evidence type="ECO:0000256" key="15">
    <source>
        <dbReference type="ARBA" id="ARBA00030374"/>
    </source>
</evidence>
<keyword evidence="8 16" id="KW-0479">Metal-binding</keyword>
<evidence type="ECO:0000256" key="9">
    <source>
        <dbReference type="ARBA" id="ARBA00022832"/>
    </source>
</evidence>
<dbReference type="GO" id="GO:0006633">
    <property type="term" value="P:fatty acid biosynthetic process"/>
    <property type="evidence" value="ECO:0007669"/>
    <property type="project" value="UniProtKB-KW"/>
</dbReference>
<sequence length="396" mass="45019">MALKLSSLISFPTNKISVFPNGSHSRSHNRVFMASTLHSPSTEVGTVKKPFTSPREVHVQVTHSMPPEKREIFKSLNGWAENNILVHLKDVEKCWQPNDFLPDPASEGFEEQVRELRQRSKEIPDDYFIVLVGDMITEEALPTYQTMLNTLDGVRDETGASLTSWAVWTRAWTAEENRHGDLLNKYLYLSGRVDMKQIEKTIQYLIGSGMDPRTENNPYLGFIYTSFQERATFISHGNTARLAKEFGDVKLAQICGTIAADEKRHETAYTKITEKLFEIDPDGTMIALADMMRKKISMPAHLMYDGRDDNLFEHFSAVAQRLGVYTANDYTNILEFLVGRWNVEKITGLSSEGCKAQDYVCGLAPRFRKLEERAQARAKQASTVPFSWVFGKEIML</sequence>
<evidence type="ECO:0000256" key="13">
    <source>
        <dbReference type="ARBA" id="ARBA00023098"/>
    </source>
</evidence>
<evidence type="ECO:0000256" key="12">
    <source>
        <dbReference type="ARBA" id="ARBA00023004"/>
    </source>
</evidence>
<keyword evidence="5 17" id="KW-0444">Lipid biosynthesis</keyword>
<organism evidence="18 19">
    <name type="scientific">Cinchona calisaya</name>
    <dbReference type="NCBI Taxonomy" id="153742"/>
    <lineage>
        <taxon>Eukaryota</taxon>
        <taxon>Viridiplantae</taxon>
        <taxon>Streptophyta</taxon>
        <taxon>Embryophyta</taxon>
        <taxon>Tracheophyta</taxon>
        <taxon>Spermatophyta</taxon>
        <taxon>Magnoliopsida</taxon>
        <taxon>eudicotyledons</taxon>
        <taxon>Gunneridae</taxon>
        <taxon>Pentapetalae</taxon>
        <taxon>asterids</taxon>
        <taxon>lamiids</taxon>
        <taxon>Gentianales</taxon>
        <taxon>Rubiaceae</taxon>
        <taxon>Cinchonoideae</taxon>
        <taxon>Cinchoneae</taxon>
        <taxon>Cinchona</taxon>
    </lineage>
</organism>
<keyword evidence="9" id="KW-0276">Fatty acid metabolism</keyword>
<evidence type="ECO:0000313" key="19">
    <source>
        <dbReference type="Proteomes" id="UP001630127"/>
    </source>
</evidence>
<evidence type="ECO:0000256" key="10">
    <source>
        <dbReference type="ARBA" id="ARBA00022946"/>
    </source>
</evidence>
<comment type="subcellular location">
    <subcellularLocation>
        <location evidence="1">Plastid</location>
        <location evidence="1">Chloroplast</location>
    </subcellularLocation>
</comment>
<feature type="binding site" evidence="16">
    <location>
        <position position="262"/>
    </location>
    <ligand>
        <name>Fe cation</name>
        <dbReference type="ChEBI" id="CHEBI:24875"/>
        <label>1</label>
    </ligand>
</feature>
<dbReference type="Pfam" id="PF03405">
    <property type="entry name" value="FA_desaturase_2"/>
    <property type="match status" value="1"/>
</dbReference>
<dbReference type="EC" id="1.14.19.-" evidence="17"/>
<keyword evidence="12 16" id="KW-0408">Iron</keyword>
<dbReference type="InterPro" id="IPR005067">
    <property type="entry name" value="Fatty_acid_desaturase-2"/>
</dbReference>
<dbReference type="GO" id="GO:0009507">
    <property type="term" value="C:chloroplast"/>
    <property type="evidence" value="ECO:0007669"/>
    <property type="project" value="UniProtKB-SubCell"/>
</dbReference>
<comment type="subunit">
    <text evidence="4 17">Homodimer.</text>
</comment>
<dbReference type="FunFam" id="1.10.620.20:FF:000002">
    <property type="entry name" value="Stearoyl-[acyl-carrier-protein] 9-desaturase, chloroplastic"/>
    <property type="match status" value="1"/>
</dbReference>
<feature type="binding site" evidence="16">
    <location>
        <position position="138"/>
    </location>
    <ligand>
        <name>Fe cation</name>
        <dbReference type="ChEBI" id="CHEBI:24875"/>
        <label>1</label>
    </ligand>
</feature>
<evidence type="ECO:0000256" key="5">
    <source>
        <dbReference type="ARBA" id="ARBA00022516"/>
    </source>
</evidence>
<evidence type="ECO:0000256" key="7">
    <source>
        <dbReference type="ARBA" id="ARBA00022640"/>
    </source>
</evidence>
<evidence type="ECO:0000256" key="8">
    <source>
        <dbReference type="ARBA" id="ARBA00022723"/>
    </source>
</evidence>
<evidence type="ECO:0000256" key="4">
    <source>
        <dbReference type="ARBA" id="ARBA00011738"/>
    </source>
</evidence>
<proteinExistence type="inferred from homology"/>
<feature type="binding site" evidence="16">
    <location>
        <position position="265"/>
    </location>
    <ligand>
        <name>Fe cation</name>
        <dbReference type="ChEBI" id="CHEBI:24875"/>
        <label>2</label>
    </ligand>
</feature>
<dbReference type="PANTHER" id="PTHR31155:SF27">
    <property type="entry name" value="STEAROYL-[ACYL-CARRIER-PROTEIN] 9-DESATURASE 5, CHLOROPLASTIC"/>
    <property type="match status" value="1"/>
</dbReference>
<dbReference type="CDD" id="cd01050">
    <property type="entry name" value="Acyl_ACP_Desat"/>
    <property type="match status" value="1"/>
</dbReference>
<reference evidence="18 19" key="1">
    <citation type="submission" date="2024-11" db="EMBL/GenBank/DDBJ databases">
        <title>A near-complete genome assembly of Cinchona calisaya.</title>
        <authorList>
            <person name="Lian D.C."/>
            <person name="Zhao X.W."/>
            <person name="Wei L."/>
        </authorList>
    </citation>
    <scope>NUCLEOTIDE SEQUENCE [LARGE SCALE GENOMIC DNA]</scope>
    <source>
        <tissue evidence="18">Nenye</tissue>
    </source>
</reference>
<comment type="cofactor">
    <cofactor evidence="16">
        <name>Fe cation</name>
        <dbReference type="ChEBI" id="CHEBI:24875"/>
    </cofactor>
    <text evidence="16">Binds 2 iron ions per subunit.</text>
</comment>
<evidence type="ECO:0000256" key="17">
    <source>
        <dbReference type="RuleBase" id="RU000582"/>
    </source>
</evidence>
<accession>A0ABD2ZQK5</accession>
<dbReference type="GO" id="GO:0046872">
    <property type="term" value="F:metal ion binding"/>
    <property type="evidence" value="ECO:0007669"/>
    <property type="project" value="UniProtKB-KW"/>
</dbReference>
<evidence type="ECO:0000256" key="16">
    <source>
        <dbReference type="PIRSR" id="PIRSR000346-1"/>
    </source>
</evidence>
<feature type="binding site" evidence="16">
    <location>
        <position position="176"/>
    </location>
    <ligand>
        <name>Fe cation</name>
        <dbReference type="ChEBI" id="CHEBI:24875"/>
        <label>2</label>
    </ligand>
</feature>
<evidence type="ECO:0000256" key="3">
    <source>
        <dbReference type="ARBA" id="ARBA00008749"/>
    </source>
</evidence>